<reference evidence="2 3" key="1">
    <citation type="submission" date="2024-06" db="EMBL/GenBank/DDBJ databases">
        <title>Genomic Encyclopedia of Type Strains, Phase IV (KMG-IV): sequencing the most valuable type-strain genomes for metagenomic binning, comparative biology and taxonomic classification.</title>
        <authorList>
            <person name="Goeker M."/>
        </authorList>
    </citation>
    <scope>NUCLEOTIDE SEQUENCE [LARGE SCALE GENOMIC DNA]</scope>
    <source>
        <strain evidence="2 3">DSM 28303</strain>
    </source>
</reference>
<keyword evidence="1" id="KW-0472">Membrane</keyword>
<keyword evidence="3" id="KW-1185">Reference proteome</keyword>
<dbReference type="EMBL" id="JBEPLO010000020">
    <property type="protein sequence ID" value="MET3558644.1"/>
    <property type="molecule type" value="Genomic_DNA"/>
</dbReference>
<dbReference type="Proteomes" id="UP001549122">
    <property type="component" value="Unassembled WGS sequence"/>
</dbReference>
<comment type="caution">
    <text evidence="2">The sequence shown here is derived from an EMBL/GenBank/DDBJ whole genome shotgun (WGS) entry which is preliminary data.</text>
</comment>
<evidence type="ECO:0000313" key="3">
    <source>
        <dbReference type="Proteomes" id="UP001549122"/>
    </source>
</evidence>
<feature type="transmembrane region" description="Helical" evidence="1">
    <location>
        <begin position="235"/>
        <end position="255"/>
    </location>
</feature>
<proteinExistence type="predicted"/>
<organism evidence="2 3">
    <name type="scientific">Streptococcus rupicaprae</name>
    <dbReference type="NCBI Taxonomy" id="759619"/>
    <lineage>
        <taxon>Bacteria</taxon>
        <taxon>Bacillati</taxon>
        <taxon>Bacillota</taxon>
        <taxon>Bacilli</taxon>
        <taxon>Lactobacillales</taxon>
        <taxon>Streptococcaceae</taxon>
        <taxon>Streptococcus</taxon>
    </lineage>
</organism>
<name>A0ABV2FJ88_9STRE</name>
<dbReference type="RefSeq" id="WP_354365774.1">
    <property type="nucleotide sequence ID" value="NZ_JBEPLO010000020.1"/>
</dbReference>
<feature type="transmembrane region" description="Helical" evidence="1">
    <location>
        <begin position="172"/>
        <end position="191"/>
    </location>
</feature>
<feature type="transmembrane region" description="Helical" evidence="1">
    <location>
        <begin position="36"/>
        <end position="53"/>
    </location>
</feature>
<protein>
    <recommendedName>
        <fullName evidence="4">TraX protein</fullName>
    </recommendedName>
</protein>
<dbReference type="Pfam" id="PF05857">
    <property type="entry name" value="TraX"/>
    <property type="match status" value="1"/>
</dbReference>
<feature type="transmembrane region" description="Helical" evidence="1">
    <location>
        <begin position="88"/>
        <end position="107"/>
    </location>
</feature>
<evidence type="ECO:0008006" key="4">
    <source>
        <dbReference type="Google" id="ProtNLM"/>
    </source>
</evidence>
<feature type="transmembrane region" description="Helical" evidence="1">
    <location>
        <begin position="203"/>
        <end position="223"/>
    </location>
</feature>
<feature type="transmembrane region" description="Helical" evidence="1">
    <location>
        <begin position="119"/>
        <end position="138"/>
    </location>
</feature>
<dbReference type="InterPro" id="IPR008875">
    <property type="entry name" value="TraX"/>
</dbReference>
<evidence type="ECO:0000256" key="1">
    <source>
        <dbReference type="SAM" id="Phobius"/>
    </source>
</evidence>
<feature type="transmembrane region" description="Helical" evidence="1">
    <location>
        <begin position="12"/>
        <end position="30"/>
    </location>
</feature>
<feature type="transmembrane region" description="Helical" evidence="1">
    <location>
        <begin position="65"/>
        <end position="82"/>
    </location>
</feature>
<keyword evidence="1" id="KW-1133">Transmembrane helix</keyword>
<evidence type="ECO:0000313" key="2">
    <source>
        <dbReference type="EMBL" id="MET3558644.1"/>
    </source>
</evidence>
<gene>
    <name evidence="2" type="ORF">ABID29_001770</name>
</gene>
<accession>A0ABV2FJ88</accession>
<keyword evidence="1" id="KW-0812">Transmembrane</keyword>
<sequence>MLASRKDLSSFFLRNLAMLLMLIDHTGATLFPDLIWLRYIGRLAFPIFAFLIVEGYFHTKNLQHYLLRLLALAIVTDIPYHLMDTKTWAYQPFHNVIWTFLIGLVTIRSIDNFRKKYPRALAIGLSTVAILLACILAEVLQTDYRFRGVLTLIGFYLFRGQTLKHKLGQVGLLLFVNLILANLETVLYIGFENIPYFWDLYGMQLISPQLYAPLALLFIWQYNGRAGHQSKVSQVFSYLFYPVHMLILGLLALFIF</sequence>
<feature type="transmembrane region" description="Helical" evidence="1">
    <location>
        <begin position="144"/>
        <end position="160"/>
    </location>
</feature>